<dbReference type="Proteomes" id="UP000722791">
    <property type="component" value="Unassembled WGS sequence"/>
</dbReference>
<dbReference type="Pfam" id="PF00005">
    <property type="entry name" value="ABC_tran"/>
    <property type="match status" value="1"/>
</dbReference>
<dbReference type="PANTHER" id="PTHR24223:SF443">
    <property type="entry name" value="MULTIDRUG-RESISTANCE LIKE PROTEIN 1, ISOFORM I"/>
    <property type="match status" value="1"/>
</dbReference>
<dbReference type="GO" id="GO:0005524">
    <property type="term" value="F:ATP binding"/>
    <property type="evidence" value="ECO:0007669"/>
    <property type="project" value="UniProtKB-KW"/>
</dbReference>
<evidence type="ECO:0000259" key="9">
    <source>
        <dbReference type="Pfam" id="PF00005"/>
    </source>
</evidence>
<comment type="subcellular location">
    <subcellularLocation>
        <location evidence="1">Endomembrane system</location>
        <topology evidence="1">Multi-pass membrane protein</topology>
    </subcellularLocation>
</comment>
<evidence type="ECO:0000256" key="4">
    <source>
        <dbReference type="ARBA" id="ARBA00022741"/>
    </source>
</evidence>
<dbReference type="GO" id="GO:0042626">
    <property type="term" value="F:ATPase-coupled transmembrane transporter activity"/>
    <property type="evidence" value="ECO:0007669"/>
    <property type="project" value="TreeGrafter"/>
</dbReference>
<dbReference type="GO" id="GO:0016887">
    <property type="term" value="F:ATP hydrolysis activity"/>
    <property type="evidence" value="ECO:0007669"/>
    <property type="project" value="InterPro"/>
</dbReference>
<feature type="transmembrane region" description="Helical" evidence="8">
    <location>
        <begin position="56"/>
        <end position="75"/>
    </location>
</feature>
<feature type="non-terminal residue" evidence="10">
    <location>
        <position position="189"/>
    </location>
</feature>
<dbReference type="PANTHER" id="PTHR24223">
    <property type="entry name" value="ATP-BINDING CASSETTE SUB-FAMILY C"/>
    <property type="match status" value="1"/>
</dbReference>
<evidence type="ECO:0000256" key="6">
    <source>
        <dbReference type="ARBA" id="ARBA00022989"/>
    </source>
</evidence>
<keyword evidence="3" id="KW-0677">Repeat</keyword>
<feature type="non-terminal residue" evidence="10">
    <location>
        <position position="1"/>
    </location>
</feature>
<evidence type="ECO:0000313" key="11">
    <source>
        <dbReference type="Proteomes" id="UP000722791"/>
    </source>
</evidence>
<sequence>FFEDEISKVRRRELRLSFWNAMMKVINVACVFCVPPMTAFAIFINYEFNKDRLVSSVAFTTLSLFNILRFPLVVLPKALRAVSEAHASLQRLEAYLLEDAPTNNTGAGGSKNTVLPGVHIENAVFHHPSNPNWHLHVPRFDVRPGQVVAVVGRIGAGKSSLIQAILGNMIKEHGATQVGGRVSYVPQNP</sequence>
<dbReference type="SUPFAM" id="SSF52540">
    <property type="entry name" value="P-loop containing nucleoside triphosphate hydrolases"/>
    <property type="match status" value="1"/>
</dbReference>
<evidence type="ECO:0000256" key="5">
    <source>
        <dbReference type="ARBA" id="ARBA00022840"/>
    </source>
</evidence>
<feature type="domain" description="ABC transporter" evidence="9">
    <location>
        <begin position="139"/>
        <end position="181"/>
    </location>
</feature>
<keyword evidence="5" id="KW-0067">ATP-binding</keyword>
<keyword evidence="7 8" id="KW-0472">Membrane</keyword>
<keyword evidence="2 8" id="KW-0812">Transmembrane</keyword>
<dbReference type="GO" id="GO:0012505">
    <property type="term" value="C:endomembrane system"/>
    <property type="evidence" value="ECO:0007669"/>
    <property type="project" value="UniProtKB-SubCell"/>
</dbReference>
<dbReference type="EMBL" id="BNCQ01000015">
    <property type="protein sequence ID" value="GIM04285.1"/>
    <property type="molecule type" value="Genomic_DNA"/>
</dbReference>
<dbReference type="InterPro" id="IPR036640">
    <property type="entry name" value="ABC1_TM_sf"/>
</dbReference>
<evidence type="ECO:0000256" key="1">
    <source>
        <dbReference type="ARBA" id="ARBA00004127"/>
    </source>
</evidence>
<keyword evidence="6 8" id="KW-1133">Transmembrane helix</keyword>
<protein>
    <recommendedName>
        <fullName evidence="9">ABC transporter domain-containing protein</fullName>
    </recommendedName>
</protein>
<feature type="transmembrane region" description="Helical" evidence="8">
    <location>
        <begin position="21"/>
        <end position="44"/>
    </location>
</feature>
<gene>
    <name evidence="10" type="ORF">Vretimale_8860</name>
</gene>
<proteinExistence type="predicted"/>
<dbReference type="AlphaFoldDB" id="A0A8J4GCP3"/>
<keyword evidence="4" id="KW-0547">Nucleotide-binding</keyword>
<accession>A0A8J4GCP3</accession>
<name>A0A8J4GCP3_9CHLO</name>
<dbReference type="InterPro" id="IPR050173">
    <property type="entry name" value="ABC_transporter_C-like"/>
</dbReference>
<organism evidence="10 11">
    <name type="scientific">Volvox reticuliferus</name>
    <dbReference type="NCBI Taxonomy" id="1737510"/>
    <lineage>
        <taxon>Eukaryota</taxon>
        <taxon>Viridiplantae</taxon>
        <taxon>Chlorophyta</taxon>
        <taxon>core chlorophytes</taxon>
        <taxon>Chlorophyceae</taxon>
        <taxon>CS clade</taxon>
        <taxon>Chlamydomonadales</taxon>
        <taxon>Volvocaceae</taxon>
        <taxon>Volvox</taxon>
    </lineage>
</organism>
<evidence type="ECO:0000256" key="2">
    <source>
        <dbReference type="ARBA" id="ARBA00022692"/>
    </source>
</evidence>
<dbReference type="Gene3D" id="3.40.50.300">
    <property type="entry name" value="P-loop containing nucleotide triphosphate hydrolases"/>
    <property type="match status" value="1"/>
</dbReference>
<dbReference type="InterPro" id="IPR003439">
    <property type="entry name" value="ABC_transporter-like_ATP-bd"/>
</dbReference>
<dbReference type="GO" id="GO:0016020">
    <property type="term" value="C:membrane"/>
    <property type="evidence" value="ECO:0007669"/>
    <property type="project" value="InterPro"/>
</dbReference>
<reference evidence="10" key="1">
    <citation type="journal article" date="2021" name="Proc. Natl. Acad. Sci. U.S.A.">
        <title>Three genomes in the algal genus Volvox reveal the fate of a haploid sex-determining region after a transition to homothallism.</title>
        <authorList>
            <person name="Yamamoto K."/>
            <person name="Hamaji T."/>
            <person name="Kawai-Toyooka H."/>
            <person name="Matsuzaki R."/>
            <person name="Takahashi F."/>
            <person name="Nishimura Y."/>
            <person name="Kawachi M."/>
            <person name="Noguchi H."/>
            <person name="Minakuchi Y."/>
            <person name="Umen J.G."/>
            <person name="Toyoda A."/>
            <person name="Nozaki H."/>
        </authorList>
    </citation>
    <scope>NUCLEOTIDE SEQUENCE</scope>
    <source>
        <strain evidence="10">NIES-3785</strain>
    </source>
</reference>
<dbReference type="Gene3D" id="1.20.1560.10">
    <property type="entry name" value="ABC transporter type 1, transmembrane domain"/>
    <property type="match status" value="1"/>
</dbReference>
<evidence type="ECO:0000256" key="7">
    <source>
        <dbReference type="ARBA" id="ARBA00023136"/>
    </source>
</evidence>
<comment type="caution">
    <text evidence="10">The sequence shown here is derived from an EMBL/GenBank/DDBJ whole genome shotgun (WGS) entry which is preliminary data.</text>
</comment>
<evidence type="ECO:0000256" key="3">
    <source>
        <dbReference type="ARBA" id="ARBA00022737"/>
    </source>
</evidence>
<evidence type="ECO:0000313" key="10">
    <source>
        <dbReference type="EMBL" id="GIM04285.1"/>
    </source>
</evidence>
<dbReference type="InterPro" id="IPR027417">
    <property type="entry name" value="P-loop_NTPase"/>
</dbReference>
<evidence type="ECO:0000256" key="8">
    <source>
        <dbReference type="SAM" id="Phobius"/>
    </source>
</evidence>